<dbReference type="PANTHER" id="PTHR10037">
    <property type="entry name" value="VOLTAGE-GATED CATION CHANNEL CALCIUM AND SODIUM"/>
    <property type="match status" value="1"/>
</dbReference>
<evidence type="ECO:0000256" key="4">
    <source>
        <dbReference type="ARBA" id="ARBA00023136"/>
    </source>
</evidence>
<organism evidence="8 9">
    <name type="scientific">Rotaria magnacalcarata</name>
    <dbReference type="NCBI Taxonomy" id="392030"/>
    <lineage>
        <taxon>Eukaryota</taxon>
        <taxon>Metazoa</taxon>
        <taxon>Spiralia</taxon>
        <taxon>Gnathifera</taxon>
        <taxon>Rotifera</taxon>
        <taxon>Eurotatoria</taxon>
        <taxon>Bdelloidea</taxon>
        <taxon>Philodinida</taxon>
        <taxon>Philodinidae</taxon>
        <taxon>Rotaria</taxon>
    </lineage>
</organism>
<comment type="caution">
    <text evidence="8">The sequence shown here is derived from an EMBL/GenBank/DDBJ whole genome shotgun (WGS) entry which is preliminary data.</text>
</comment>
<dbReference type="InterPro" id="IPR027359">
    <property type="entry name" value="Volt_channel_dom_sf"/>
</dbReference>
<feature type="transmembrane region" description="Helical" evidence="6">
    <location>
        <begin position="145"/>
        <end position="164"/>
    </location>
</feature>
<gene>
    <name evidence="8" type="ORF">GIL414_LOCUS47906</name>
</gene>
<sequence>TTSACYLFSPFNCFRRIAIRVLTHPLFSTMVMITILTNCVFMTLKNAPELNEYIFTILYTTEALTKCIARGFILEKYTFLRDAWNWLDFIVIVLAYITFFINLGKVAVLRTFRVLRALKTVAVVPGLKTIVNALIYSFISLRDVGVLSSFILSIFALIGLQLYMGALRQKCVPTFESFLNNSNVSSARINMTYESYLKEIDNETYWHKENDLYVLCGNASGSIQCPSGFVCWKDRGMSPDFGYTSFDNYGWSMLACFRLMTQDYWENLYLLVLSAAGRFHFFYFVAVIFFGSFYLVNLILAIVSMSYQEQQKQVEADNEERARRKLEDELAIQKEDAENAAEAHAHPHSHYDKSALTFQGINPNIEFEQKAEVKTNLNSLAFLIR</sequence>
<feature type="transmembrane region" description="Helical" evidence="6">
    <location>
        <begin position="86"/>
        <end position="108"/>
    </location>
</feature>
<dbReference type="Gene3D" id="1.10.287.70">
    <property type="match status" value="1"/>
</dbReference>
<name>A0A8S3BGU9_9BILA</name>
<dbReference type="Gene3D" id="1.20.120.350">
    <property type="entry name" value="Voltage-gated potassium channels. Chain C"/>
    <property type="match status" value="1"/>
</dbReference>
<evidence type="ECO:0000256" key="6">
    <source>
        <dbReference type="SAM" id="Phobius"/>
    </source>
</evidence>
<dbReference type="Pfam" id="PF00520">
    <property type="entry name" value="Ion_trans"/>
    <property type="match status" value="1"/>
</dbReference>
<comment type="subcellular location">
    <subcellularLocation>
        <location evidence="1">Membrane</location>
        <topology evidence="1">Multi-pass membrane protein</topology>
    </subcellularLocation>
</comment>
<dbReference type="EMBL" id="CAJOBJ010154078">
    <property type="protein sequence ID" value="CAF4818579.1"/>
    <property type="molecule type" value="Genomic_DNA"/>
</dbReference>
<evidence type="ECO:0000256" key="2">
    <source>
        <dbReference type="ARBA" id="ARBA00022692"/>
    </source>
</evidence>
<feature type="non-terminal residue" evidence="8">
    <location>
        <position position="1"/>
    </location>
</feature>
<dbReference type="GO" id="GO:0001518">
    <property type="term" value="C:voltage-gated sodium channel complex"/>
    <property type="evidence" value="ECO:0007669"/>
    <property type="project" value="TreeGrafter"/>
</dbReference>
<evidence type="ECO:0000313" key="9">
    <source>
        <dbReference type="Proteomes" id="UP000681720"/>
    </source>
</evidence>
<proteinExistence type="predicted"/>
<dbReference type="GO" id="GO:0086010">
    <property type="term" value="P:membrane depolarization during action potential"/>
    <property type="evidence" value="ECO:0007669"/>
    <property type="project" value="TreeGrafter"/>
</dbReference>
<feature type="transmembrane region" description="Helical" evidence="6">
    <location>
        <begin position="120"/>
        <end position="139"/>
    </location>
</feature>
<dbReference type="Proteomes" id="UP000681720">
    <property type="component" value="Unassembled WGS sequence"/>
</dbReference>
<dbReference type="FunFam" id="1.20.120.350:FF:000036">
    <property type="entry name" value="Voltage-dependent sodium channel SCN10A"/>
    <property type="match status" value="1"/>
</dbReference>
<keyword evidence="3 6" id="KW-1133">Transmembrane helix</keyword>
<feature type="transmembrane region" description="Helical" evidence="6">
    <location>
        <begin position="281"/>
        <end position="303"/>
    </location>
</feature>
<evidence type="ECO:0000256" key="5">
    <source>
        <dbReference type="SAM" id="Coils"/>
    </source>
</evidence>
<evidence type="ECO:0000313" key="8">
    <source>
        <dbReference type="EMBL" id="CAF4818579.1"/>
    </source>
</evidence>
<accession>A0A8S3BGU9</accession>
<keyword evidence="2 6" id="KW-0812">Transmembrane</keyword>
<keyword evidence="5" id="KW-0175">Coiled coil</keyword>
<dbReference type="GO" id="GO:0005248">
    <property type="term" value="F:voltage-gated sodium channel activity"/>
    <property type="evidence" value="ECO:0007669"/>
    <property type="project" value="TreeGrafter"/>
</dbReference>
<dbReference type="SUPFAM" id="SSF81324">
    <property type="entry name" value="Voltage-gated potassium channels"/>
    <property type="match status" value="1"/>
</dbReference>
<dbReference type="AlphaFoldDB" id="A0A8S3BGU9"/>
<protein>
    <recommendedName>
        <fullName evidence="7">Ion transport domain-containing protein</fullName>
    </recommendedName>
</protein>
<evidence type="ECO:0000259" key="7">
    <source>
        <dbReference type="Pfam" id="PF00520"/>
    </source>
</evidence>
<reference evidence="8" key="1">
    <citation type="submission" date="2021-02" db="EMBL/GenBank/DDBJ databases">
        <authorList>
            <person name="Nowell W R."/>
        </authorList>
    </citation>
    <scope>NUCLEOTIDE SEQUENCE</scope>
</reference>
<dbReference type="InterPro" id="IPR005821">
    <property type="entry name" value="Ion_trans_dom"/>
</dbReference>
<evidence type="ECO:0000256" key="3">
    <source>
        <dbReference type="ARBA" id="ARBA00022989"/>
    </source>
</evidence>
<dbReference type="PANTHER" id="PTHR10037:SF288">
    <property type="entry name" value="SODIUM CHANNEL PROTEIN PARA"/>
    <property type="match status" value="1"/>
</dbReference>
<dbReference type="InterPro" id="IPR043203">
    <property type="entry name" value="VGCC_Ca_Na"/>
</dbReference>
<keyword evidence="4 6" id="KW-0472">Membrane</keyword>
<feature type="domain" description="Ion transport" evidence="7">
    <location>
        <begin position="24"/>
        <end position="313"/>
    </location>
</feature>
<dbReference type="GO" id="GO:0019228">
    <property type="term" value="P:neuronal action potential"/>
    <property type="evidence" value="ECO:0007669"/>
    <property type="project" value="TreeGrafter"/>
</dbReference>
<feature type="transmembrane region" description="Helical" evidence="6">
    <location>
        <begin position="17"/>
        <end position="41"/>
    </location>
</feature>
<evidence type="ECO:0000256" key="1">
    <source>
        <dbReference type="ARBA" id="ARBA00004141"/>
    </source>
</evidence>
<feature type="coiled-coil region" evidence="5">
    <location>
        <begin position="309"/>
        <end position="343"/>
    </location>
</feature>